<reference evidence="3 4" key="1">
    <citation type="journal article" date="2015" name="Stand. Genomic Sci.">
        <title>Complete genome sequence and description of Salinispira pacifica gen. nov., sp. nov., a novel spirochaete isolated form a hypersaline microbial mat.</title>
        <authorList>
            <person name="Ben Hania W."/>
            <person name="Joseph M."/>
            <person name="Schumann P."/>
            <person name="Bunk B."/>
            <person name="Fiebig A."/>
            <person name="Sproer C."/>
            <person name="Klenk H.P."/>
            <person name="Fardeau M.L."/>
            <person name="Spring S."/>
        </authorList>
    </citation>
    <scope>NUCLEOTIDE SEQUENCE [LARGE SCALE GENOMIC DNA]</scope>
    <source>
        <strain evidence="3 4">L21-RPul-D2</strain>
    </source>
</reference>
<dbReference type="KEGG" id="slr:L21SP2_0792"/>
<feature type="signal peptide" evidence="2">
    <location>
        <begin position="1"/>
        <end position="25"/>
    </location>
</feature>
<feature type="chain" id="PRO_5004741912" evidence="2">
    <location>
        <begin position="26"/>
        <end position="166"/>
    </location>
</feature>
<proteinExistence type="predicted"/>
<protein>
    <submittedName>
        <fullName evidence="3">Uncharacterized protein</fullName>
    </submittedName>
</protein>
<feature type="compositionally biased region" description="Low complexity" evidence="1">
    <location>
        <begin position="135"/>
        <end position="150"/>
    </location>
</feature>
<dbReference type="STRING" id="1307761.L21SP2_0792"/>
<name>V5WF92_9SPIO</name>
<keyword evidence="2" id="KW-0732">Signal</keyword>
<sequence length="166" mass="17716">MNRHYRYQIICLILALMMTAAFLSASPQEELPGRTFVQGVDESMESITLTGVVRMLGDARTSSPALILDEDGITQTGGVSSLGLIGPGARSLVNESQGSTVSIQGRLLSKEDYEKEYRQLYPLRYGPFGGYLFVPGEQGEPSGEEPAAPGRDGTEDPAENNGGDGA</sequence>
<evidence type="ECO:0000256" key="2">
    <source>
        <dbReference type="SAM" id="SignalP"/>
    </source>
</evidence>
<dbReference type="RefSeq" id="WP_024267145.1">
    <property type="nucleotide sequence ID" value="NC_023035.1"/>
</dbReference>
<evidence type="ECO:0000313" key="4">
    <source>
        <dbReference type="Proteomes" id="UP000018680"/>
    </source>
</evidence>
<accession>V5WF92</accession>
<dbReference type="EMBL" id="CP006939">
    <property type="protein sequence ID" value="AHC14214.1"/>
    <property type="molecule type" value="Genomic_DNA"/>
</dbReference>
<feature type="region of interest" description="Disordered" evidence="1">
    <location>
        <begin position="133"/>
        <end position="166"/>
    </location>
</feature>
<evidence type="ECO:0000256" key="1">
    <source>
        <dbReference type="SAM" id="MobiDB-lite"/>
    </source>
</evidence>
<dbReference type="HOGENOM" id="CLU_1601528_0_0_12"/>
<evidence type="ECO:0000313" key="3">
    <source>
        <dbReference type="EMBL" id="AHC14214.1"/>
    </source>
</evidence>
<organism evidence="3 4">
    <name type="scientific">Salinispira pacifica</name>
    <dbReference type="NCBI Taxonomy" id="1307761"/>
    <lineage>
        <taxon>Bacteria</taxon>
        <taxon>Pseudomonadati</taxon>
        <taxon>Spirochaetota</taxon>
        <taxon>Spirochaetia</taxon>
        <taxon>Spirochaetales</taxon>
        <taxon>Spirochaetaceae</taxon>
        <taxon>Salinispira</taxon>
    </lineage>
</organism>
<dbReference type="Proteomes" id="UP000018680">
    <property type="component" value="Chromosome"/>
</dbReference>
<keyword evidence="4" id="KW-1185">Reference proteome</keyword>
<gene>
    <name evidence="3" type="ORF">L21SP2_0792</name>
</gene>
<dbReference type="AlphaFoldDB" id="V5WF92"/>